<dbReference type="PANTHER" id="PTHR13026:SF0">
    <property type="entry name" value="RIBOSOMAL RNA PROCESSING 1B"/>
    <property type="match status" value="1"/>
</dbReference>
<keyword evidence="7" id="KW-1185">Reference proteome</keyword>
<comment type="similarity">
    <text evidence="2">Belongs to the RRP1 family.</text>
</comment>
<dbReference type="Proteomes" id="UP000596742">
    <property type="component" value="Unassembled WGS sequence"/>
</dbReference>
<dbReference type="OrthoDB" id="2019504at2759"/>
<feature type="non-terminal residue" evidence="6">
    <location>
        <position position="1"/>
    </location>
</feature>
<dbReference type="AlphaFoldDB" id="A0A8B6ESR0"/>
<dbReference type="InterPro" id="IPR010301">
    <property type="entry name" value="RRP1"/>
</dbReference>
<accession>A0A8B6ESR0</accession>
<dbReference type="GO" id="GO:0005634">
    <property type="term" value="C:nucleus"/>
    <property type="evidence" value="ECO:0007669"/>
    <property type="project" value="UniProtKB-SubCell"/>
</dbReference>
<proteinExistence type="inferred from homology"/>
<feature type="region of interest" description="Disordered" evidence="5">
    <location>
        <begin position="237"/>
        <end position="276"/>
    </location>
</feature>
<evidence type="ECO:0000313" key="6">
    <source>
        <dbReference type="EMBL" id="VDI38992.1"/>
    </source>
</evidence>
<comment type="subcellular location">
    <subcellularLocation>
        <location evidence="1">Nucleus</location>
    </subcellularLocation>
</comment>
<dbReference type="EMBL" id="UYJE01005645">
    <property type="protein sequence ID" value="VDI38992.1"/>
    <property type="molecule type" value="Genomic_DNA"/>
</dbReference>
<sequence>MANEDVSKTASVEVHFAQRLASNEKKIRDRAMKKLRKWLELKSLTKKEKAFTEADFLKIWKGLHYCLWMQDKALLQEEMCAFMSRLVHVFSHPDNTLLFIQVFLQTEAREWNGTDRWRMDKFMMLFRNMLTQSLEFLKKQKWKKSLITKFTDILSNKIMNIKEDTSPDGLKIHFTDIYLDELERVGAEELPPGKVWSLLAPFSNYIQNSRNGVVVGRVVSRVFDAIIQQTVDDAMTAAEKQIEKEEDNSDDEENIDEEEKEDTEDPEDTEIPPRLQ</sequence>
<keyword evidence="4" id="KW-0539">Nucleus</keyword>
<reference evidence="6" key="1">
    <citation type="submission" date="2018-11" db="EMBL/GenBank/DDBJ databases">
        <authorList>
            <person name="Alioto T."/>
            <person name="Alioto T."/>
        </authorList>
    </citation>
    <scope>NUCLEOTIDE SEQUENCE</scope>
</reference>
<evidence type="ECO:0000256" key="3">
    <source>
        <dbReference type="ARBA" id="ARBA00022552"/>
    </source>
</evidence>
<keyword evidence="3" id="KW-0698">rRNA processing</keyword>
<dbReference type="PANTHER" id="PTHR13026">
    <property type="entry name" value="NNP-1 PROTEIN NOVEL NUCLEAR PROTEIN 1 NOP52"/>
    <property type="match status" value="1"/>
</dbReference>
<dbReference type="Pfam" id="PF05997">
    <property type="entry name" value="Nop52"/>
    <property type="match status" value="1"/>
</dbReference>
<name>A0A8B6ESR0_MYTGA</name>
<evidence type="ECO:0000256" key="4">
    <source>
        <dbReference type="ARBA" id="ARBA00023242"/>
    </source>
</evidence>
<evidence type="ECO:0000256" key="5">
    <source>
        <dbReference type="SAM" id="MobiDB-lite"/>
    </source>
</evidence>
<comment type="caution">
    <text evidence="6">The sequence shown here is derived from an EMBL/GenBank/DDBJ whole genome shotgun (WGS) entry which is preliminary data.</text>
</comment>
<evidence type="ECO:0000313" key="7">
    <source>
        <dbReference type="Proteomes" id="UP000596742"/>
    </source>
</evidence>
<evidence type="ECO:0000256" key="1">
    <source>
        <dbReference type="ARBA" id="ARBA00004123"/>
    </source>
</evidence>
<evidence type="ECO:0000256" key="2">
    <source>
        <dbReference type="ARBA" id="ARBA00006374"/>
    </source>
</evidence>
<organism evidence="6 7">
    <name type="scientific">Mytilus galloprovincialis</name>
    <name type="common">Mediterranean mussel</name>
    <dbReference type="NCBI Taxonomy" id="29158"/>
    <lineage>
        <taxon>Eukaryota</taxon>
        <taxon>Metazoa</taxon>
        <taxon>Spiralia</taxon>
        <taxon>Lophotrochozoa</taxon>
        <taxon>Mollusca</taxon>
        <taxon>Bivalvia</taxon>
        <taxon>Autobranchia</taxon>
        <taxon>Pteriomorphia</taxon>
        <taxon>Mytilida</taxon>
        <taxon>Mytiloidea</taxon>
        <taxon>Mytilidae</taxon>
        <taxon>Mytilinae</taxon>
        <taxon>Mytilus</taxon>
    </lineage>
</organism>
<feature type="compositionally biased region" description="Acidic residues" evidence="5">
    <location>
        <begin position="244"/>
        <end position="270"/>
    </location>
</feature>
<gene>
    <name evidence="6" type="ORF">MGAL_10B069020</name>
</gene>
<dbReference type="GO" id="GO:0030688">
    <property type="term" value="C:preribosome, small subunit precursor"/>
    <property type="evidence" value="ECO:0007669"/>
    <property type="project" value="InterPro"/>
</dbReference>
<dbReference type="GO" id="GO:0006364">
    <property type="term" value="P:rRNA processing"/>
    <property type="evidence" value="ECO:0007669"/>
    <property type="project" value="UniProtKB-KW"/>
</dbReference>
<protein>
    <submittedName>
        <fullName evidence="6">Ribosomal RNA-processing protein 1</fullName>
    </submittedName>
</protein>